<sequence>MPKAKYRVLEQVKGLLQATTKVTTQEVAQAVGLSRGVTSSYLSQLFHEGLLLKGGTKPVYWQLAVAGDAFSAMIGADGSLKKAVAECKSAVNYPPDGFPLIITGPSGVGKSYLASLIFKYAQETGVVAQNAKFVVLNCADYANNPELLSSVLFGYKKGAFTGANTDMPGLVDQADGGYLFLDEVHRLPRESQEKLFVLLDSGDFYPLGENQQAKHVNVRFIFATTENIANHLLETFRRRVPLQVELTAISQRPLLEQCELIEHFFKLEAAEMQRDVRISRAVIKQLLTTNQLGNVGSLANQIKLLCAEAFSQAGQAPVVEVGTPEKETSWLIKASGQQLVLSQKMDLENHLSTLLSTLITGEQQSFQINEQALAVTQFLRDLQKTSASLILDPYFTSYLEAELRQALQQISRRYGVVKTVSDGQLQRVAKMVSLLQKTSQVPAATQLATLSASHYPRTTYLCRQLLKLVDLAVDPEWLQVILLYTVFAHEAEKIEDQDLLAMMVCHGGGMASSICSVVNELCGNYIFEAFDMPIDVSNQEISQQINKYIQQQGRDYAGTVLLFDMGSLSNLYQEIKALLDTDLLVINNLTTAIALDIGLQLQQKLTFKEITARAEKYPESMNIQYYEGLSQQPNIIVSCMSGVGLSREVKQILAATLQSEVEIITMDYRDLKATLQGHDHSYFKNTRFVLTTADVPAQNVAEVINIYDIMDENGDMKLRSLLEQMGENKRTVNDLMDELLRFFTIGGIKGRLRFMNPEVVIPEVQEIVAKFEEYYHLELNGKIKLNLYMHIALMFERMMLSSERSVQQAKPGEMTATEEEFYSVARNIFHTAETKYNIKIDDYELSLMYELFKTLI</sequence>
<feature type="domain" description="PTS EIIA type-4" evidence="6">
    <location>
        <begin position="498"/>
        <end position="621"/>
    </location>
</feature>
<protein>
    <submittedName>
        <fullName evidence="8">Transcriptional regulator</fullName>
    </submittedName>
</protein>
<dbReference type="Proteomes" id="UP001055149">
    <property type="component" value="Unassembled WGS sequence"/>
</dbReference>
<dbReference type="Gene3D" id="3.40.50.300">
    <property type="entry name" value="P-loop containing nucleotide triphosphate hydrolases"/>
    <property type="match status" value="1"/>
</dbReference>
<dbReference type="PROSITE" id="PS51096">
    <property type="entry name" value="PTS_EIIA_TYPE_4"/>
    <property type="match status" value="1"/>
</dbReference>
<dbReference type="InterPro" id="IPR036634">
    <property type="entry name" value="PRD_sf"/>
</dbReference>
<dbReference type="InterPro" id="IPR003593">
    <property type="entry name" value="AAA+_ATPase"/>
</dbReference>
<comment type="caution">
    <text evidence="8">The sequence shown here is derived from an EMBL/GenBank/DDBJ whole genome shotgun (WGS) entry which is preliminary data.</text>
</comment>
<dbReference type="Gene3D" id="3.40.50.510">
    <property type="entry name" value="Phosphotransferase system, mannose-type IIA component"/>
    <property type="match status" value="1"/>
</dbReference>
<accession>A0ABQ5JK26</accession>
<dbReference type="SUPFAM" id="SSF63520">
    <property type="entry name" value="PTS-regulatory domain, PRD"/>
    <property type="match status" value="1"/>
</dbReference>
<evidence type="ECO:0000256" key="4">
    <source>
        <dbReference type="ARBA" id="ARBA00023125"/>
    </source>
</evidence>
<keyword evidence="4" id="KW-0238">DNA-binding</keyword>
<dbReference type="InterPro" id="IPR002078">
    <property type="entry name" value="Sigma_54_int"/>
</dbReference>
<dbReference type="InterPro" id="IPR036662">
    <property type="entry name" value="PTS_EIIA_man-typ_sf"/>
</dbReference>
<dbReference type="SUPFAM" id="SSF52540">
    <property type="entry name" value="P-loop containing nucleoside triphosphate hydrolases"/>
    <property type="match status" value="1"/>
</dbReference>
<evidence type="ECO:0000256" key="2">
    <source>
        <dbReference type="ARBA" id="ARBA00022741"/>
    </source>
</evidence>
<dbReference type="CDD" id="cd00009">
    <property type="entry name" value="AAA"/>
    <property type="match status" value="1"/>
</dbReference>
<evidence type="ECO:0000256" key="3">
    <source>
        <dbReference type="ARBA" id="ARBA00022840"/>
    </source>
</evidence>
<keyword evidence="3" id="KW-0067">ATP-binding</keyword>
<gene>
    <name evidence="8" type="ORF">LPAF129_15030</name>
</gene>
<dbReference type="SMART" id="SM00382">
    <property type="entry name" value="AAA"/>
    <property type="match status" value="1"/>
</dbReference>
<dbReference type="RefSeq" id="WP_244055560.1">
    <property type="nucleotide sequence ID" value="NZ_BQXH01000013.1"/>
</dbReference>
<dbReference type="Pfam" id="PF00874">
    <property type="entry name" value="PRD"/>
    <property type="match status" value="1"/>
</dbReference>
<evidence type="ECO:0000313" key="9">
    <source>
        <dbReference type="Proteomes" id="UP001055149"/>
    </source>
</evidence>
<dbReference type="EMBL" id="BQXH01000013">
    <property type="protein sequence ID" value="GKS81817.1"/>
    <property type="molecule type" value="Genomic_DNA"/>
</dbReference>
<feature type="domain" description="Sigma-54 factor interaction" evidence="5">
    <location>
        <begin position="73"/>
        <end position="307"/>
    </location>
</feature>
<dbReference type="Gene3D" id="1.10.1790.10">
    <property type="entry name" value="PRD domain"/>
    <property type="match status" value="1"/>
</dbReference>
<dbReference type="SUPFAM" id="SSF46785">
    <property type="entry name" value="Winged helix' DNA-binding domain"/>
    <property type="match status" value="1"/>
</dbReference>
<dbReference type="PANTHER" id="PTHR32071">
    <property type="entry name" value="TRANSCRIPTIONAL REGULATORY PROTEIN"/>
    <property type="match status" value="1"/>
</dbReference>
<feature type="domain" description="PRD" evidence="7">
    <location>
        <begin position="755"/>
        <end position="856"/>
    </location>
</feature>
<reference evidence="8" key="1">
    <citation type="journal article" date="2022" name="Int. J. Syst. Evol. Microbiol.">
        <title>A novel species of lactic acid bacteria, Ligilactobacillus pabuli sp. nov., isolated from alfalfa silage.</title>
        <authorList>
            <person name="Tohno M."/>
            <person name="Tanizawa Y."/>
            <person name="Sawada H."/>
            <person name="Sakamoto M."/>
            <person name="Ohkuma M."/>
            <person name="Kobayashi H."/>
        </authorList>
    </citation>
    <scope>NUCLEOTIDE SEQUENCE</scope>
    <source>
        <strain evidence="8">AF129</strain>
    </source>
</reference>
<evidence type="ECO:0000259" key="7">
    <source>
        <dbReference type="PROSITE" id="PS51372"/>
    </source>
</evidence>
<dbReference type="InterPro" id="IPR004701">
    <property type="entry name" value="PTS_EIIA_man-typ"/>
</dbReference>
<keyword evidence="9" id="KW-1185">Reference proteome</keyword>
<name>A0ABQ5JK26_9LACO</name>
<evidence type="ECO:0000259" key="5">
    <source>
        <dbReference type="PROSITE" id="PS50045"/>
    </source>
</evidence>
<keyword evidence="2" id="KW-0547">Nucleotide-binding</keyword>
<keyword evidence="1" id="KW-0808">Transferase</keyword>
<dbReference type="SUPFAM" id="SSF53062">
    <property type="entry name" value="PTS system fructose IIA component-like"/>
    <property type="match status" value="1"/>
</dbReference>
<dbReference type="PROSITE" id="PS50045">
    <property type="entry name" value="SIGMA54_INTERACT_4"/>
    <property type="match status" value="1"/>
</dbReference>
<evidence type="ECO:0000313" key="8">
    <source>
        <dbReference type="EMBL" id="GKS81817.1"/>
    </source>
</evidence>
<organism evidence="8 9">
    <name type="scientific">Ligilactobacillus pabuli</name>
    <dbReference type="NCBI Taxonomy" id="2886039"/>
    <lineage>
        <taxon>Bacteria</taxon>
        <taxon>Bacillati</taxon>
        <taxon>Bacillota</taxon>
        <taxon>Bacilli</taxon>
        <taxon>Lactobacillales</taxon>
        <taxon>Lactobacillaceae</taxon>
        <taxon>Ligilactobacillus</taxon>
    </lineage>
</organism>
<dbReference type="InterPro" id="IPR036390">
    <property type="entry name" value="WH_DNA-bd_sf"/>
</dbReference>
<evidence type="ECO:0000256" key="1">
    <source>
        <dbReference type="ARBA" id="ARBA00022679"/>
    </source>
</evidence>
<dbReference type="InterPro" id="IPR027417">
    <property type="entry name" value="P-loop_NTPase"/>
</dbReference>
<dbReference type="Pfam" id="PF00158">
    <property type="entry name" value="Sigma54_activat"/>
    <property type="match status" value="1"/>
</dbReference>
<evidence type="ECO:0000259" key="6">
    <source>
        <dbReference type="PROSITE" id="PS51096"/>
    </source>
</evidence>
<dbReference type="InterPro" id="IPR011608">
    <property type="entry name" value="PRD"/>
</dbReference>
<dbReference type="PANTHER" id="PTHR32071:SF38">
    <property type="entry name" value="PSP OPERON TRANSCRIPTIONAL ACTIVATOR"/>
    <property type="match status" value="1"/>
</dbReference>
<dbReference type="PROSITE" id="PS51372">
    <property type="entry name" value="PRD_2"/>
    <property type="match status" value="1"/>
</dbReference>
<proteinExistence type="predicted"/>